<name>A0AAD6Q8H4_9ROSI</name>
<proteinExistence type="predicted"/>
<dbReference type="EMBL" id="JAQIZT010000010">
    <property type="protein sequence ID" value="KAJ6983154.1"/>
    <property type="molecule type" value="Genomic_DNA"/>
</dbReference>
<comment type="caution">
    <text evidence="1">The sequence shown here is derived from an EMBL/GenBank/DDBJ whole genome shotgun (WGS) entry which is preliminary data.</text>
</comment>
<dbReference type="AlphaFoldDB" id="A0AAD6Q8H4"/>
<keyword evidence="2" id="KW-1185">Reference proteome</keyword>
<dbReference type="Proteomes" id="UP001164929">
    <property type="component" value="Chromosome 10"/>
</dbReference>
<organism evidence="1 2">
    <name type="scientific">Populus alba x Populus x berolinensis</name>
    <dbReference type="NCBI Taxonomy" id="444605"/>
    <lineage>
        <taxon>Eukaryota</taxon>
        <taxon>Viridiplantae</taxon>
        <taxon>Streptophyta</taxon>
        <taxon>Embryophyta</taxon>
        <taxon>Tracheophyta</taxon>
        <taxon>Spermatophyta</taxon>
        <taxon>Magnoliopsida</taxon>
        <taxon>eudicotyledons</taxon>
        <taxon>Gunneridae</taxon>
        <taxon>Pentapetalae</taxon>
        <taxon>rosids</taxon>
        <taxon>fabids</taxon>
        <taxon>Malpighiales</taxon>
        <taxon>Salicaceae</taxon>
        <taxon>Saliceae</taxon>
        <taxon>Populus</taxon>
    </lineage>
</organism>
<accession>A0AAD6Q8H4</accession>
<evidence type="ECO:0000313" key="2">
    <source>
        <dbReference type="Proteomes" id="UP001164929"/>
    </source>
</evidence>
<evidence type="ECO:0000313" key="1">
    <source>
        <dbReference type="EMBL" id="KAJ6983154.1"/>
    </source>
</evidence>
<reference evidence="1" key="1">
    <citation type="journal article" date="2023" name="Mol. Ecol. Resour.">
        <title>Chromosome-level genome assembly of a triploid poplar Populus alba 'Berolinensis'.</title>
        <authorList>
            <person name="Chen S."/>
            <person name="Yu Y."/>
            <person name="Wang X."/>
            <person name="Wang S."/>
            <person name="Zhang T."/>
            <person name="Zhou Y."/>
            <person name="He R."/>
            <person name="Meng N."/>
            <person name="Wang Y."/>
            <person name="Liu W."/>
            <person name="Liu Z."/>
            <person name="Liu J."/>
            <person name="Guo Q."/>
            <person name="Huang H."/>
            <person name="Sederoff R.R."/>
            <person name="Wang G."/>
            <person name="Qu G."/>
            <person name="Chen S."/>
        </authorList>
    </citation>
    <scope>NUCLEOTIDE SEQUENCE</scope>
    <source>
        <strain evidence="1">SC-2020</strain>
    </source>
</reference>
<gene>
    <name evidence="1" type="ORF">NC653_026080</name>
</gene>
<protein>
    <submittedName>
        <fullName evidence="1">Uncharacterized protein</fullName>
    </submittedName>
</protein>
<sequence length="70" mass="7792">MINCSTLAAVLRLKKKRRCPIFFIGKSGGPHVDLSICNHRSIFGISLDSFENMDMYGHINAYTCVSDAKV</sequence>